<evidence type="ECO:0000256" key="2">
    <source>
        <dbReference type="SAM" id="Phobius"/>
    </source>
</evidence>
<dbReference type="Proteomes" id="UP001652628">
    <property type="component" value="Unplaced"/>
</dbReference>
<name>A0ABM4TYB6_DROSZ</name>
<keyword evidence="2" id="KW-1133">Transmembrane helix</keyword>
<dbReference type="RefSeq" id="XP_070854966.1">
    <property type="nucleotide sequence ID" value="XM_070998865.1"/>
</dbReference>
<feature type="transmembrane region" description="Helical" evidence="2">
    <location>
        <begin position="79"/>
        <end position="96"/>
    </location>
</feature>
<evidence type="ECO:0000256" key="1">
    <source>
        <dbReference type="SAM" id="MobiDB-lite"/>
    </source>
</evidence>
<evidence type="ECO:0000313" key="4">
    <source>
        <dbReference type="RefSeq" id="XP_070854964.1"/>
    </source>
</evidence>
<keyword evidence="2" id="KW-0812">Transmembrane</keyword>
<feature type="region of interest" description="Disordered" evidence="1">
    <location>
        <begin position="30"/>
        <end position="51"/>
    </location>
</feature>
<gene>
    <name evidence="5" type="primary">LOC139354603</name>
    <name evidence="4" type="synonym">LOC139354602</name>
</gene>
<protein>
    <submittedName>
        <fullName evidence="4 5">Uncharacterized protein</fullName>
    </submittedName>
</protein>
<dbReference type="GeneID" id="139354603"/>
<evidence type="ECO:0000313" key="5">
    <source>
        <dbReference type="RefSeq" id="XP_070854966.1"/>
    </source>
</evidence>
<reference evidence="4 5" key="1">
    <citation type="submission" date="2025-05" db="UniProtKB">
        <authorList>
            <consortium name="RefSeq"/>
        </authorList>
    </citation>
    <scope>IDENTIFICATION</scope>
</reference>
<keyword evidence="2" id="KW-0472">Membrane</keyword>
<keyword evidence="3" id="KW-1185">Reference proteome</keyword>
<organism evidence="3 5">
    <name type="scientific">Drosophila suzukii</name>
    <name type="common">Spotted-wing drosophila fruit fly</name>
    <dbReference type="NCBI Taxonomy" id="28584"/>
    <lineage>
        <taxon>Eukaryota</taxon>
        <taxon>Metazoa</taxon>
        <taxon>Ecdysozoa</taxon>
        <taxon>Arthropoda</taxon>
        <taxon>Hexapoda</taxon>
        <taxon>Insecta</taxon>
        <taxon>Pterygota</taxon>
        <taxon>Neoptera</taxon>
        <taxon>Endopterygota</taxon>
        <taxon>Diptera</taxon>
        <taxon>Brachycera</taxon>
        <taxon>Muscomorpha</taxon>
        <taxon>Ephydroidea</taxon>
        <taxon>Drosophilidae</taxon>
        <taxon>Drosophila</taxon>
        <taxon>Sophophora</taxon>
    </lineage>
</organism>
<dbReference type="RefSeq" id="XP_070854964.1">
    <property type="nucleotide sequence ID" value="XM_070998863.1"/>
</dbReference>
<accession>A0ABM4TYB6</accession>
<proteinExistence type="predicted"/>
<sequence length="119" mass="13444">MRLRKCLVGEAKETAASLLVYPDIFRRTKRSSEPSIWPKDPKMGSKKSKVDGSTANVINTVEIVDHKNDIQDVNKTMKVIVGLLLILVILGVVKMYKRSVQRRRDQHHALEKVVTHIGA</sequence>
<evidence type="ECO:0000313" key="3">
    <source>
        <dbReference type="Proteomes" id="UP001652628"/>
    </source>
</evidence>